<feature type="transmembrane region" description="Helical" evidence="1">
    <location>
        <begin position="180"/>
        <end position="197"/>
    </location>
</feature>
<dbReference type="AlphaFoldDB" id="A0A1G4W2L7"/>
<feature type="transmembrane region" description="Helical" evidence="1">
    <location>
        <begin position="253"/>
        <end position="273"/>
    </location>
</feature>
<keyword evidence="1" id="KW-1133">Transmembrane helix</keyword>
<keyword evidence="1" id="KW-0472">Membrane</keyword>
<gene>
    <name evidence="2" type="ORF">SAMN02927925_02253</name>
</gene>
<feature type="transmembrane region" description="Helical" evidence="1">
    <location>
        <begin position="217"/>
        <end position="233"/>
    </location>
</feature>
<name>A0A1G4W2L7_9FLAO</name>
<keyword evidence="1" id="KW-0812">Transmembrane</keyword>
<sequence length="385" mass="42717">MLAYNKEKLENGLLVSEAKELYKMKFISKAQLAEIATQLPLLQSNGNLLVRIGFFLLGCFLFSSVMGSIMLLFAPLMDNNYKAMVYFYALIGLIGTELLAAKNYHKHGLDDAFILSMQGAFYGAVGLSLEDSLPVFIMMMVVGLVCCIRYVHTLSALISCIGLVGLLFDLITEQHLMDTMFLPFVGFLLAIGIYVVYRKLHSNPKYNLYGNALRVTKVFSLVLGYFSLNYMVVRELSQSLMGITVAEGGDIPLAFLFYGFTFLIPLFFIWYSVYTKDRMMLIVGILTLGYSFFTIRYYHQLLPLEIALLLGGLVLFSVVFAAIRVLKHKETGVTFQPDRSSDSNLLVNAQALILSTQADVKPMAPENKMPFGGGGFSGGGAGETF</sequence>
<accession>A0A1G4W2L7</accession>
<organism evidence="2 3">
    <name type="scientific">Flavobacterium saliperosum</name>
    <dbReference type="NCBI Taxonomy" id="329186"/>
    <lineage>
        <taxon>Bacteria</taxon>
        <taxon>Pseudomonadati</taxon>
        <taxon>Bacteroidota</taxon>
        <taxon>Flavobacteriia</taxon>
        <taxon>Flavobacteriales</taxon>
        <taxon>Flavobacteriaceae</taxon>
        <taxon>Flavobacterium</taxon>
    </lineage>
</organism>
<feature type="transmembrane region" description="Helical" evidence="1">
    <location>
        <begin position="306"/>
        <end position="326"/>
    </location>
</feature>
<feature type="transmembrane region" description="Helical" evidence="1">
    <location>
        <begin position="135"/>
        <end position="168"/>
    </location>
</feature>
<dbReference type="eggNOG" id="ENOG502ZHN5">
    <property type="taxonomic scope" value="Bacteria"/>
</dbReference>
<evidence type="ECO:0000313" key="3">
    <source>
        <dbReference type="Proteomes" id="UP000182124"/>
    </source>
</evidence>
<evidence type="ECO:0000313" key="2">
    <source>
        <dbReference type="EMBL" id="SCX15693.1"/>
    </source>
</evidence>
<dbReference type="EMBL" id="FMTY01000006">
    <property type="protein sequence ID" value="SCX15693.1"/>
    <property type="molecule type" value="Genomic_DNA"/>
</dbReference>
<feature type="transmembrane region" description="Helical" evidence="1">
    <location>
        <begin position="83"/>
        <end position="100"/>
    </location>
</feature>
<dbReference type="Proteomes" id="UP000182124">
    <property type="component" value="Unassembled WGS sequence"/>
</dbReference>
<feature type="transmembrane region" description="Helical" evidence="1">
    <location>
        <begin position="279"/>
        <end position="299"/>
    </location>
</feature>
<reference evidence="2 3" key="1">
    <citation type="submission" date="2016-10" db="EMBL/GenBank/DDBJ databases">
        <authorList>
            <person name="de Groot N.N."/>
        </authorList>
    </citation>
    <scope>NUCLEOTIDE SEQUENCE [LARGE SCALE GENOMIC DNA]</scope>
    <source>
        <strain evidence="2 3">CGMCC 1.3801</strain>
    </source>
</reference>
<evidence type="ECO:0008006" key="4">
    <source>
        <dbReference type="Google" id="ProtNLM"/>
    </source>
</evidence>
<protein>
    <recommendedName>
        <fullName evidence="4">DUF4401 domain-containing protein</fullName>
    </recommendedName>
</protein>
<evidence type="ECO:0000256" key="1">
    <source>
        <dbReference type="SAM" id="Phobius"/>
    </source>
</evidence>
<dbReference type="STRING" id="329186.SAMN02927925_02253"/>
<dbReference type="RefSeq" id="WP_023576283.1">
    <property type="nucleotide sequence ID" value="NZ_CBCSBQ010000019.1"/>
</dbReference>
<proteinExistence type="predicted"/>
<feature type="transmembrane region" description="Helical" evidence="1">
    <location>
        <begin position="48"/>
        <end position="77"/>
    </location>
</feature>